<gene>
    <name evidence="2" type="ORF">KPZU09_00870</name>
</gene>
<sequence>MCRFPARYGRHPVAKGFQQHHGGAADPAAGAGDRDIPAIRGDTRTNESINA</sequence>
<reference evidence="2" key="1">
    <citation type="submission" date="2020-10" db="EMBL/GenBank/DDBJ databases">
        <title>Genome Sequence of ESBL Producing Zambian Clinical Strains.</title>
        <authorList>
            <person name="Shawa M."/>
            <person name="Furuta Y."/>
            <person name="Simbotwe M."/>
            <person name="Mulenga E."/>
            <person name="Mubanga M."/>
            <person name="Mulenga G."/>
            <person name="Kaile C."/>
            <person name="Zorigt T."/>
            <person name="Hang'ombe B."/>
            <person name="Higashi H."/>
        </authorList>
    </citation>
    <scope>NUCLEOTIDE SEQUENCE</scope>
    <source>
        <strain evidence="2">Zam_UTH_09</strain>
    </source>
</reference>
<evidence type="ECO:0000256" key="1">
    <source>
        <dbReference type="SAM" id="MobiDB-lite"/>
    </source>
</evidence>
<feature type="compositionally biased region" description="Basic and acidic residues" evidence="1">
    <location>
        <begin position="32"/>
        <end position="45"/>
    </location>
</feature>
<feature type="compositionally biased region" description="Low complexity" evidence="1">
    <location>
        <begin position="22"/>
        <end position="31"/>
    </location>
</feature>
<evidence type="ECO:0000313" key="2">
    <source>
        <dbReference type="EMBL" id="GHK50351.1"/>
    </source>
</evidence>
<comment type="caution">
    <text evidence="2">The sequence shown here is derived from an EMBL/GenBank/DDBJ whole genome shotgun (WGS) entry which is preliminary data.</text>
</comment>
<protein>
    <submittedName>
        <fullName evidence="2">Uncharacterized protein</fullName>
    </submittedName>
</protein>
<evidence type="ECO:0000313" key="3">
    <source>
        <dbReference type="Proteomes" id="UP000655094"/>
    </source>
</evidence>
<feature type="region of interest" description="Disordered" evidence="1">
    <location>
        <begin position="13"/>
        <end position="51"/>
    </location>
</feature>
<accession>A0A919LKM2</accession>
<dbReference type="EMBL" id="BNFF01000001">
    <property type="protein sequence ID" value="GHK50351.1"/>
    <property type="molecule type" value="Genomic_DNA"/>
</dbReference>
<proteinExistence type="predicted"/>
<name>A0A919LKM2_KLEPN</name>
<dbReference type="Proteomes" id="UP000655094">
    <property type="component" value="Unassembled WGS sequence"/>
</dbReference>
<organism evidence="2 3">
    <name type="scientific">Klebsiella pneumoniae</name>
    <dbReference type="NCBI Taxonomy" id="573"/>
    <lineage>
        <taxon>Bacteria</taxon>
        <taxon>Pseudomonadati</taxon>
        <taxon>Pseudomonadota</taxon>
        <taxon>Gammaproteobacteria</taxon>
        <taxon>Enterobacterales</taxon>
        <taxon>Enterobacteriaceae</taxon>
        <taxon>Klebsiella/Raoultella group</taxon>
        <taxon>Klebsiella</taxon>
        <taxon>Klebsiella pneumoniae complex</taxon>
    </lineage>
</organism>
<dbReference type="AlphaFoldDB" id="A0A919LKM2"/>